<proteinExistence type="predicted"/>
<evidence type="ECO:0000313" key="2">
    <source>
        <dbReference type="EMBL" id="KAF2753992.1"/>
    </source>
</evidence>
<dbReference type="RefSeq" id="XP_033596443.1">
    <property type="nucleotide sequence ID" value="XM_033744788.1"/>
</dbReference>
<feature type="chain" id="PRO_5025623105" evidence="1">
    <location>
        <begin position="20"/>
        <end position="217"/>
    </location>
</feature>
<dbReference type="EMBL" id="ML996582">
    <property type="protein sequence ID" value="KAF2753992.1"/>
    <property type="molecule type" value="Genomic_DNA"/>
</dbReference>
<keyword evidence="1" id="KW-0732">Signal</keyword>
<accession>A0A6A6VTT7</accession>
<dbReference type="GeneID" id="54485842"/>
<dbReference type="Proteomes" id="UP000799437">
    <property type="component" value="Unassembled WGS sequence"/>
</dbReference>
<protein>
    <submittedName>
        <fullName evidence="2">Uncharacterized protein</fullName>
    </submittedName>
</protein>
<organism evidence="2 3">
    <name type="scientific">Pseudovirgaria hyperparasitica</name>
    <dbReference type="NCBI Taxonomy" id="470096"/>
    <lineage>
        <taxon>Eukaryota</taxon>
        <taxon>Fungi</taxon>
        <taxon>Dikarya</taxon>
        <taxon>Ascomycota</taxon>
        <taxon>Pezizomycotina</taxon>
        <taxon>Dothideomycetes</taxon>
        <taxon>Dothideomycetes incertae sedis</taxon>
        <taxon>Acrospermales</taxon>
        <taxon>Acrospermaceae</taxon>
        <taxon>Pseudovirgaria</taxon>
    </lineage>
</organism>
<name>A0A6A6VTT7_9PEZI</name>
<dbReference type="AlphaFoldDB" id="A0A6A6VTT7"/>
<sequence length="217" mass="24774">MHFLNTLITIVAATRLINAYPQVNSLITDRDEIRKNITLPAVEKIITALEDPDRKIPDLWEQVYSQVGSYNVWNEIWTEVIHGFHRIKLPKYLETKKVSCNDDKPESKEDYERSLILLFESIRQSHISNLHGDQRYSHDLVLTSGTVMAYGCDYGCGQTIHLSDLIAIHAAIMNSCPDNGGSLGIDEWRALYGVRSTLSDAWSTCVRRTEDRPKCKH</sequence>
<reference evidence="2" key="1">
    <citation type="journal article" date="2020" name="Stud. Mycol.">
        <title>101 Dothideomycetes genomes: a test case for predicting lifestyles and emergence of pathogens.</title>
        <authorList>
            <person name="Haridas S."/>
            <person name="Albert R."/>
            <person name="Binder M."/>
            <person name="Bloem J."/>
            <person name="Labutti K."/>
            <person name="Salamov A."/>
            <person name="Andreopoulos B."/>
            <person name="Baker S."/>
            <person name="Barry K."/>
            <person name="Bills G."/>
            <person name="Bluhm B."/>
            <person name="Cannon C."/>
            <person name="Castanera R."/>
            <person name="Culley D."/>
            <person name="Daum C."/>
            <person name="Ezra D."/>
            <person name="Gonzalez J."/>
            <person name="Henrissat B."/>
            <person name="Kuo A."/>
            <person name="Liang C."/>
            <person name="Lipzen A."/>
            <person name="Lutzoni F."/>
            <person name="Magnuson J."/>
            <person name="Mondo S."/>
            <person name="Nolan M."/>
            <person name="Ohm R."/>
            <person name="Pangilinan J."/>
            <person name="Park H.-J."/>
            <person name="Ramirez L."/>
            <person name="Alfaro M."/>
            <person name="Sun H."/>
            <person name="Tritt A."/>
            <person name="Yoshinaga Y."/>
            <person name="Zwiers L.-H."/>
            <person name="Turgeon B."/>
            <person name="Goodwin S."/>
            <person name="Spatafora J."/>
            <person name="Crous P."/>
            <person name="Grigoriev I."/>
        </authorList>
    </citation>
    <scope>NUCLEOTIDE SEQUENCE</scope>
    <source>
        <strain evidence="2">CBS 121739</strain>
    </source>
</reference>
<dbReference type="OrthoDB" id="5152928at2759"/>
<evidence type="ECO:0000256" key="1">
    <source>
        <dbReference type="SAM" id="SignalP"/>
    </source>
</evidence>
<evidence type="ECO:0000313" key="3">
    <source>
        <dbReference type="Proteomes" id="UP000799437"/>
    </source>
</evidence>
<gene>
    <name evidence="2" type="ORF">EJ05DRAFT_480005</name>
</gene>
<keyword evidence="3" id="KW-1185">Reference proteome</keyword>
<feature type="signal peptide" evidence="1">
    <location>
        <begin position="1"/>
        <end position="19"/>
    </location>
</feature>